<organism evidence="2 3">
    <name type="scientific">Bradyrhizobium erythrophlei</name>
    <dbReference type="NCBI Taxonomy" id="1437360"/>
    <lineage>
        <taxon>Bacteria</taxon>
        <taxon>Pseudomonadati</taxon>
        <taxon>Pseudomonadota</taxon>
        <taxon>Alphaproteobacteria</taxon>
        <taxon>Hyphomicrobiales</taxon>
        <taxon>Nitrobacteraceae</taxon>
        <taxon>Bradyrhizobium</taxon>
    </lineage>
</organism>
<dbReference type="RefSeq" id="WP_072821475.1">
    <property type="nucleotide sequence ID" value="NZ_LT670849.1"/>
</dbReference>
<keyword evidence="3" id="KW-1185">Reference proteome</keyword>
<feature type="region of interest" description="Disordered" evidence="1">
    <location>
        <begin position="1"/>
        <end position="45"/>
    </location>
</feature>
<proteinExistence type="predicted"/>
<protein>
    <submittedName>
        <fullName evidence="2">Uncharacterized protein</fullName>
    </submittedName>
</protein>
<dbReference type="Proteomes" id="UP000184096">
    <property type="component" value="Chromosome I"/>
</dbReference>
<accession>A0A1M7UF48</accession>
<reference evidence="3" key="1">
    <citation type="submission" date="2016-11" db="EMBL/GenBank/DDBJ databases">
        <authorList>
            <person name="Varghese N."/>
            <person name="Submissions S."/>
        </authorList>
    </citation>
    <scope>NUCLEOTIDE SEQUENCE [LARGE SCALE GENOMIC DNA]</scope>
    <source>
        <strain evidence="3">GAS401</strain>
    </source>
</reference>
<evidence type="ECO:0000313" key="2">
    <source>
        <dbReference type="EMBL" id="SHN81477.1"/>
    </source>
</evidence>
<gene>
    <name evidence="2" type="ORF">SAMN05444170_4733</name>
</gene>
<name>A0A1M7UF48_9BRAD</name>
<dbReference type="AlphaFoldDB" id="A0A1M7UF48"/>
<dbReference type="EMBL" id="LT670849">
    <property type="protein sequence ID" value="SHN81477.1"/>
    <property type="molecule type" value="Genomic_DNA"/>
</dbReference>
<feature type="compositionally biased region" description="Basic and acidic residues" evidence="1">
    <location>
        <begin position="18"/>
        <end position="45"/>
    </location>
</feature>
<evidence type="ECO:0000256" key="1">
    <source>
        <dbReference type="SAM" id="MobiDB-lite"/>
    </source>
</evidence>
<sequence>MTDTFSARPARVLTSEQRAARNAERRADAEQAMRDHEAAQKAFYENRERLRAERLAREARESDD</sequence>
<evidence type="ECO:0000313" key="3">
    <source>
        <dbReference type="Proteomes" id="UP000184096"/>
    </source>
</evidence>